<sequence length="305" mass="33355">MTARKDHLDTLAISLLLGCCLFWGLQQVLIKLTLPEIPPLFQASLRLVGATALLWLWCLWRGIPLFERDGSLPAGLLAGALFTIEFLCIYIGMQYTSASRLTVFLYTSPFWVAVLTPFWVRSERLRGPQWLGLLCAFVAVAFALREGLAGGQAVTARGDLLALVAGMFWGLTTVVIRATGLSKLSAEKLLFYQLAVSALVAPVLSLGLGEVWRWQFSAFAITSLALQTVVGAFVSYLTWMWLLGRYPVTKVSVFVFFTPLFALLLGALWLRESVTPGLLAALATVALGIVMVNRKPRVARLGGTS</sequence>
<evidence type="ECO:0000256" key="6">
    <source>
        <dbReference type="SAM" id="Phobius"/>
    </source>
</evidence>
<accession>A0ABW0QB37</accession>
<evidence type="ECO:0000256" key="4">
    <source>
        <dbReference type="ARBA" id="ARBA00022989"/>
    </source>
</evidence>
<evidence type="ECO:0000256" key="2">
    <source>
        <dbReference type="ARBA" id="ARBA00022475"/>
    </source>
</evidence>
<dbReference type="EMBL" id="JBHSMX010000020">
    <property type="protein sequence ID" value="MFC5521868.1"/>
    <property type="molecule type" value="Genomic_DNA"/>
</dbReference>
<comment type="caution">
    <text evidence="8">The sequence shown here is derived from an EMBL/GenBank/DDBJ whole genome shotgun (WGS) entry which is preliminary data.</text>
</comment>
<feature type="transmembrane region" description="Helical" evidence="6">
    <location>
        <begin position="98"/>
        <end position="118"/>
    </location>
</feature>
<evidence type="ECO:0000313" key="8">
    <source>
        <dbReference type="EMBL" id="MFC5521868.1"/>
    </source>
</evidence>
<feature type="transmembrane region" description="Helical" evidence="6">
    <location>
        <begin position="160"/>
        <end position="178"/>
    </location>
</feature>
<reference evidence="9" key="1">
    <citation type="journal article" date="2019" name="Int. J. Syst. Evol. Microbiol.">
        <title>The Global Catalogue of Microorganisms (GCM) 10K type strain sequencing project: providing services to taxonomists for standard genome sequencing and annotation.</title>
        <authorList>
            <consortium name="The Broad Institute Genomics Platform"/>
            <consortium name="The Broad Institute Genome Sequencing Center for Infectious Disease"/>
            <person name="Wu L."/>
            <person name="Ma J."/>
        </authorList>
    </citation>
    <scope>NUCLEOTIDE SEQUENCE [LARGE SCALE GENOMIC DNA]</scope>
    <source>
        <strain evidence="9">CGMCC 4.7277</strain>
    </source>
</reference>
<evidence type="ECO:0000259" key="7">
    <source>
        <dbReference type="Pfam" id="PF00892"/>
    </source>
</evidence>
<keyword evidence="3 6" id="KW-0812">Transmembrane</keyword>
<feature type="transmembrane region" description="Helical" evidence="6">
    <location>
        <begin position="214"/>
        <end position="239"/>
    </location>
</feature>
<name>A0ABW0QB37_9BURK</name>
<feature type="transmembrane region" description="Helical" evidence="6">
    <location>
        <begin position="130"/>
        <end position="148"/>
    </location>
</feature>
<dbReference type="Proteomes" id="UP001596084">
    <property type="component" value="Unassembled WGS sequence"/>
</dbReference>
<evidence type="ECO:0000256" key="5">
    <source>
        <dbReference type="ARBA" id="ARBA00023136"/>
    </source>
</evidence>
<feature type="transmembrane region" description="Helical" evidence="6">
    <location>
        <begin position="72"/>
        <end position="92"/>
    </location>
</feature>
<dbReference type="RefSeq" id="WP_068834367.1">
    <property type="nucleotide sequence ID" value="NZ_JBHSMX010000020.1"/>
</dbReference>
<dbReference type="InterPro" id="IPR000620">
    <property type="entry name" value="EamA_dom"/>
</dbReference>
<dbReference type="SUPFAM" id="SSF103481">
    <property type="entry name" value="Multidrug resistance efflux transporter EmrE"/>
    <property type="match status" value="2"/>
</dbReference>
<dbReference type="InterPro" id="IPR050638">
    <property type="entry name" value="AA-Vitamin_Transporters"/>
</dbReference>
<dbReference type="InterPro" id="IPR037185">
    <property type="entry name" value="EmrE-like"/>
</dbReference>
<evidence type="ECO:0000313" key="9">
    <source>
        <dbReference type="Proteomes" id="UP001596084"/>
    </source>
</evidence>
<dbReference type="PANTHER" id="PTHR32322">
    <property type="entry name" value="INNER MEMBRANE TRANSPORTER"/>
    <property type="match status" value="1"/>
</dbReference>
<dbReference type="Pfam" id="PF00892">
    <property type="entry name" value="EamA"/>
    <property type="match status" value="2"/>
</dbReference>
<evidence type="ECO:0000256" key="1">
    <source>
        <dbReference type="ARBA" id="ARBA00004651"/>
    </source>
</evidence>
<keyword evidence="2" id="KW-1003">Cell membrane</keyword>
<feature type="domain" description="EamA" evidence="7">
    <location>
        <begin position="11"/>
        <end position="144"/>
    </location>
</feature>
<gene>
    <name evidence="8" type="ORF">ACFPP7_13240</name>
</gene>
<keyword evidence="5 6" id="KW-0472">Membrane</keyword>
<feature type="transmembrane region" description="Helical" evidence="6">
    <location>
        <begin position="190"/>
        <end position="208"/>
    </location>
</feature>
<feature type="transmembrane region" description="Helical" evidence="6">
    <location>
        <begin position="43"/>
        <end position="60"/>
    </location>
</feature>
<feature type="transmembrane region" description="Helical" evidence="6">
    <location>
        <begin position="276"/>
        <end position="292"/>
    </location>
</feature>
<keyword evidence="9" id="KW-1185">Reference proteome</keyword>
<protein>
    <submittedName>
        <fullName evidence="8">DMT family transporter</fullName>
    </submittedName>
</protein>
<proteinExistence type="predicted"/>
<organism evidence="8 9">
    <name type="scientific">Polaromonas jejuensis</name>
    <dbReference type="NCBI Taxonomy" id="457502"/>
    <lineage>
        <taxon>Bacteria</taxon>
        <taxon>Pseudomonadati</taxon>
        <taxon>Pseudomonadota</taxon>
        <taxon>Betaproteobacteria</taxon>
        <taxon>Burkholderiales</taxon>
        <taxon>Comamonadaceae</taxon>
        <taxon>Polaromonas</taxon>
    </lineage>
</organism>
<feature type="domain" description="EamA" evidence="7">
    <location>
        <begin position="157"/>
        <end position="293"/>
    </location>
</feature>
<evidence type="ECO:0000256" key="3">
    <source>
        <dbReference type="ARBA" id="ARBA00022692"/>
    </source>
</evidence>
<keyword evidence="4 6" id="KW-1133">Transmembrane helix</keyword>
<dbReference type="PANTHER" id="PTHR32322:SF18">
    <property type="entry name" value="S-ADENOSYLMETHIONINE_S-ADENOSYLHOMOCYSTEINE TRANSPORTER"/>
    <property type="match status" value="1"/>
</dbReference>
<feature type="transmembrane region" description="Helical" evidence="6">
    <location>
        <begin position="251"/>
        <end position="270"/>
    </location>
</feature>
<comment type="subcellular location">
    <subcellularLocation>
        <location evidence="1">Cell membrane</location>
        <topology evidence="1">Multi-pass membrane protein</topology>
    </subcellularLocation>
</comment>